<keyword evidence="5" id="KW-0561">Oxygen transport</keyword>
<dbReference type="CDD" id="cd00454">
    <property type="entry name" value="TrHb1_N"/>
    <property type="match status" value="1"/>
</dbReference>
<dbReference type="InterPro" id="IPR012292">
    <property type="entry name" value="Globin/Proto"/>
</dbReference>
<dbReference type="PIRSF" id="PIRSF002030">
    <property type="entry name" value="Globin_Protozoa/Cyanobacteria"/>
    <property type="match status" value="1"/>
</dbReference>
<accession>A0ABD5Q0F4</accession>
<evidence type="ECO:0000256" key="4">
    <source>
        <dbReference type="ARBA" id="ARBA00022617"/>
    </source>
</evidence>
<keyword evidence="7" id="KW-0408">Iron</keyword>
<comment type="similarity">
    <text evidence="2">Belongs to the truncated hemoglobin family. Group I subfamily.</text>
</comment>
<name>A0ABD5Q0F4_9EURY</name>
<evidence type="ECO:0000256" key="6">
    <source>
        <dbReference type="ARBA" id="ARBA00022723"/>
    </source>
</evidence>
<comment type="cofactor">
    <cofactor evidence="1">
        <name>heme</name>
        <dbReference type="ChEBI" id="CHEBI:30413"/>
    </cofactor>
</comment>
<evidence type="ECO:0000256" key="3">
    <source>
        <dbReference type="ARBA" id="ARBA00022448"/>
    </source>
</evidence>
<dbReference type="Pfam" id="PF01152">
    <property type="entry name" value="Bac_globin"/>
    <property type="match status" value="1"/>
</dbReference>
<keyword evidence="9" id="KW-1185">Reference proteome</keyword>
<comment type="caution">
    <text evidence="8">The sequence shown here is derived from an EMBL/GenBank/DDBJ whole genome shotgun (WGS) entry which is preliminary data.</text>
</comment>
<evidence type="ECO:0000313" key="8">
    <source>
        <dbReference type="EMBL" id="MFC4824005.1"/>
    </source>
</evidence>
<dbReference type="Gene3D" id="1.10.490.10">
    <property type="entry name" value="Globins"/>
    <property type="match status" value="1"/>
</dbReference>
<keyword evidence="3" id="KW-0813">Transport</keyword>
<keyword evidence="4" id="KW-0349">Heme</keyword>
<evidence type="ECO:0000256" key="2">
    <source>
        <dbReference type="ARBA" id="ARBA00009660"/>
    </source>
</evidence>
<dbReference type="GeneID" id="73045316"/>
<reference evidence="8 9" key="1">
    <citation type="journal article" date="2019" name="Int. J. Syst. Evol. Microbiol.">
        <title>The Global Catalogue of Microorganisms (GCM) 10K type strain sequencing project: providing services to taxonomists for standard genome sequencing and annotation.</title>
        <authorList>
            <consortium name="The Broad Institute Genomics Platform"/>
            <consortium name="The Broad Institute Genome Sequencing Center for Infectious Disease"/>
            <person name="Wu L."/>
            <person name="Ma J."/>
        </authorList>
    </citation>
    <scope>NUCLEOTIDE SEQUENCE [LARGE SCALE GENOMIC DNA]</scope>
    <source>
        <strain evidence="8 9">XZYJ18</strain>
    </source>
</reference>
<dbReference type="AlphaFoldDB" id="A0ABD5Q0F4"/>
<dbReference type="InterPro" id="IPR016339">
    <property type="entry name" value="Hemoglobin_trunc_I"/>
</dbReference>
<dbReference type="InterPro" id="IPR009050">
    <property type="entry name" value="Globin-like_sf"/>
</dbReference>
<evidence type="ECO:0000313" key="9">
    <source>
        <dbReference type="Proteomes" id="UP001595945"/>
    </source>
</evidence>
<gene>
    <name evidence="8" type="ORF">ACFO9K_07000</name>
</gene>
<dbReference type="GO" id="GO:0046872">
    <property type="term" value="F:metal ion binding"/>
    <property type="evidence" value="ECO:0007669"/>
    <property type="project" value="UniProtKB-KW"/>
</dbReference>
<evidence type="ECO:0000256" key="7">
    <source>
        <dbReference type="ARBA" id="ARBA00023004"/>
    </source>
</evidence>
<dbReference type="Proteomes" id="UP001595945">
    <property type="component" value="Unassembled WGS sequence"/>
</dbReference>
<dbReference type="GO" id="GO:0005344">
    <property type="term" value="F:oxygen carrier activity"/>
    <property type="evidence" value="ECO:0007669"/>
    <property type="project" value="UniProtKB-KW"/>
</dbReference>
<organism evidence="8 9">
    <name type="scientific">Halorussus aquaticus</name>
    <dbReference type="NCBI Taxonomy" id="2953748"/>
    <lineage>
        <taxon>Archaea</taxon>
        <taxon>Methanobacteriati</taxon>
        <taxon>Methanobacteriota</taxon>
        <taxon>Stenosarchaea group</taxon>
        <taxon>Halobacteria</taxon>
        <taxon>Halobacteriales</taxon>
        <taxon>Haladaptataceae</taxon>
        <taxon>Halorussus</taxon>
    </lineage>
</organism>
<sequence length="120" mass="13207">MSETLYERLGGRDAISAVVEEFYDRVLDDQRVEHFFDDTDVSALRAHQTQFLASVTGGPVEYDGADLSTAHAHLDIDGRDFEIIATHLDESLAAFDVPESERREVVAAVAELEPAIVSAD</sequence>
<dbReference type="InterPro" id="IPR019795">
    <property type="entry name" value="Globin_bac-like_CS"/>
</dbReference>
<dbReference type="SUPFAM" id="SSF46458">
    <property type="entry name" value="Globin-like"/>
    <property type="match status" value="1"/>
</dbReference>
<dbReference type="RefSeq" id="WP_254266910.1">
    <property type="nucleotide sequence ID" value="NZ_CP100400.1"/>
</dbReference>
<evidence type="ECO:0000256" key="5">
    <source>
        <dbReference type="ARBA" id="ARBA00022621"/>
    </source>
</evidence>
<proteinExistence type="inferred from homology"/>
<dbReference type="EMBL" id="JBHSHT010000001">
    <property type="protein sequence ID" value="MFC4824005.1"/>
    <property type="molecule type" value="Genomic_DNA"/>
</dbReference>
<dbReference type="PROSITE" id="PS01213">
    <property type="entry name" value="GLOBIN_FAM_2"/>
    <property type="match status" value="1"/>
</dbReference>
<evidence type="ECO:0000256" key="1">
    <source>
        <dbReference type="ARBA" id="ARBA00001971"/>
    </source>
</evidence>
<dbReference type="InterPro" id="IPR001486">
    <property type="entry name" value="Hemoglobin_trunc"/>
</dbReference>
<keyword evidence="6" id="KW-0479">Metal-binding</keyword>
<protein>
    <submittedName>
        <fullName evidence="8">Group 1 truncated hemoglobin</fullName>
    </submittedName>
</protein>